<evidence type="ECO:0000313" key="6">
    <source>
        <dbReference type="EnsemblPlants" id="cds.evm.model.08.1932"/>
    </source>
</evidence>
<organism evidence="6 7">
    <name type="scientific">Cannabis sativa</name>
    <name type="common">Hemp</name>
    <name type="synonym">Marijuana</name>
    <dbReference type="NCBI Taxonomy" id="3483"/>
    <lineage>
        <taxon>Eukaryota</taxon>
        <taxon>Viridiplantae</taxon>
        <taxon>Streptophyta</taxon>
        <taxon>Embryophyta</taxon>
        <taxon>Tracheophyta</taxon>
        <taxon>Spermatophyta</taxon>
        <taxon>Magnoliopsida</taxon>
        <taxon>eudicotyledons</taxon>
        <taxon>Gunneridae</taxon>
        <taxon>Pentapetalae</taxon>
        <taxon>rosids</taxon>
        <taxon>fabids</taxon>
        <taxon>Rosales</taxon>
        <taxon>Cannabaceae</taxon>
        <taxon>Cannabis</taxon>
    </lineage>
</organism>
<dbReference type="InterPro" id="IPR010291">
    <property type="entry name" value="Ion_channel_UNC-93"/>
</dbReference>
<feature type="transmembrane region" description="Helical" evidence="5">
    <location>
        <begin position="188"/>
        <end position="207"/>
    </location>
</feature>
<dbReference type="GO" id="GO:0005525">
    <property type="term" value="F:GTP binding"/>
    <property type="evidence" value="ECO:0007669"/>
    <property type="project" value="InterPro"/>
</dbReference>
<dbReference type="PROSITE" id="PS51421">
    <property type="entry name" value="RAS"/>
    <property type="match status" value="1"/>
</dbReference>
<dbReference type="CDD" id="cd06178">
    <property type="entry name" value="MFS_unc93-like"/>
    <property type="match status" value="1"/>
</dbReference>
<dbReference type="Gene3D" id="1.20.1250.20">
    <property type="entry name" value="MFS general substrate transporter like domains"/>
    <property type="match status" value="1"/>
</dbReference>
<dbReference type="NCBIfam" id="TIGR00231">
    <property type="entry name" value="small_GTP"/>
    <property type="match status" value="1"/>
</dbReference>
<dbReference type="PRINTS" id="PR00449">
    <property type="entry name" value="RASTRNSFRMNG"/>
</dbReference>
<dbReference type="PROSITE" id="PS51420">
    <property type="entry name" value="RHO"/>
    <property type="match status" value="1"/>
</dbReference>
<reference evidence="6" key="2">
    <citation type="submission" date="2021-03" db="UniProtKB">
        <authorList>
            <consortium name="EnsemblPlants"/>
        </authorList>
    </citation>
    <scope>IDENTIFICATION</scope>
</reference>
<dbReference type="Pfam" id="PF00071">
    <property type="entry name" value="Ras"/>
    <property type="match status" value="1"/>
</dbReference>
<dbReference type="Gene3D" id="3.40.50.300">
    <property type="entry name" value="P-loop containing nucleotide triphosphate hydrolases"/>
    <property type="match status" value="1"/>
</dbReference>
<evidence type="ECO:0000313" key="7">
    <source>
        <dbReference type="Proteomes" id="UP000596661"/>
    </source>
</evidence>
<dbReference type="PANTHER" id="PTHR23294:SF59">
    <property type="entry name" value="UNC93-LIKE PROTEIN C922.05C"/>
    <property type="match status" value="1"/>
</dbReference>
<dbReference type="PANTHER" id="PTHR23294">
    <property type="entry name" value="ET TRANSLATION PRODUCT-RELATED"/>
    <property type="match status" value="1"/>
</dbReference>
<dbReference type="PROSITE" id="PS51419">
    <property type="entry name" value="RAB"/>
    <property type="match status" value="1"/>
</dbReference>
<name>A0A803QA92_CANSA</name>
<dbReference type="GO" id="GO:0003924">
    <property type="term" value="F:GTPase activity"/>
    <property type="evidence" value="ECO:0007669"/>
    <property type="project" value="InterPro"/>
</dbReference>
<dbReference type="GO" id="GO:0016020">
    <property type="term" value="C:membrane"/>
    <property type="evidence" value="ECO:0007669"/>
    <property type="project" value="UniProtKB-SubCell"/>
</dbReference>
<sequence>MGVEVDQESATKNEIPTKSLLRYNSPIVQIILIALVCFCCPGMFNALSGMGGGGQVDPTASDNSLTALYTAFTIFGILGGGIYNILGPHLTLLSACLTYVLYAGSFLYYNHHKNQDFAIAAGALLGVGAGLLWAGQGAIMTSYPPPDRKGTYISIFWSIFNMGGVIGGLIPFILNYHRTEAASVNDATYIAFMCFMTVGAVLSLAILPPNKVVRDDGTRCSNIKYSNVSTEFVEIIKLFLNWKMLLIVPAAWSSNFFYTYQFNNVNGVLFNLRTRGLNNVFYWGAQMIGSIGIGYMMDFSFKSRRTRGFLGIAVVAILSTVIWGGGLANQVKYNREDVAKDGFKKLDFKESGDDFAGPFVLYFSYGLLDAMYQSMVYWIIGTLADDSETLSRYVGFYKGVQSAGAAIAWQVDTHKVSFLSQLIVNWSLTTVSYPLLVILVFFAVKDGNKSEEGDAKVGTPNKPAKTNMPPCFRTSLWLRIRASCLLMSFGHPSKKFFFKNKDPGLDYSNREKKKTDIVKPEKMAYTVPNSLGFPNKIREKAMAELKEDDEKKKMQEEMGYKAASFLRNSFAWWDDPIEEMGYEELKNHLALLIDLRNKDYVSTIFDNFNVNVDANENTVNLGLWDTTGQEGYNRLRPLSYHGTDVFILAFSLISKASYGNFSKKWIPELKHFAPGVPIILVGTKLDLRDDTQFFIDHPDAVPITTTQGEELQKLIGAVAYIECSSKTQQNVRAVFDVAINVVLQPSKQKKKKSKAHCSIM</sequence>
<reference evidence="6" key="1">
    <citation type="submission" date="2018-11" db="EMBL/GenBank/DDBJ databases">
        <authorList>
            <person name="Grassa J C."/>
        </authorList>
    </citation>
    <scope>NUCLEOTIDE SEQUENCE [LARGE SCALE GENOMIC DNA]</scope>
</reference>
<accession>A0A803QA92</accession>
<feature type="transmembrane region" description="Helical" evidence="5">
    <location>
        <begin position="423"/>
        <end position="444"/>
    </location>
</feature>
<dbReference type="SMART" id="SM00173">
    <property type="entry name" value="RAS"/>
    <property type="match status" value="1"/>
</dbReference>
<dbReference type="Proteomes" id="UP000596661">
    <property type="component" value="Chromosome 8"/>
</dbReference>
<proteinExistence type="predicted"/>
<comment type="subcellular location">
    <subcellularLocation>
        <location evidence="1">Membrane</location>
        <topology evidence="1">Multi-pass membrane protein</topology>
    </subcellularLocation>
</comment>
<protein>
    <recommendedName>
        <fullName evidence="8">UNC93-like protein 1</fullName>
    </recommendedName>
</protein>
<dbReference type="Pfam" id="PF05978">
    <property type="entry name" value="UNC-93"/>
    <property type="match status" value="1"/>
</dbReference>
<dbReference type="InterPro" id="IPR001806">
    <property type="entry name" value="Small_GTPase"/>
</dbReference>
<feature type="transmembrane region" description="Helical" evidence="5">
    <location>
        <begin position="92"/>
        <end position="110"/>
    </location>
</feature>
<keyword evidence="3 5" id="KW-1133">Transmembrane helix</keyword>
<feature type="transmembrane region" description="Helical" evidence="5">
    <location>
        <begin position="155"/>
        <end position="176"/>
    </location>
</feature>
<dbReference type="InterPro" id="IPR027417">
    <property type="entry name" value="P-loop_NTPase"/>
</dbReference>
<dbReference type="InterPro" id="IPR051617">
    <property type="entry name" value="UNC-93-like_regulator"/>
</dbReference>
<keyword evidence="7" id="KW-1185">Reference proteome</keyword>
<feature type="transmembrane region" description="Helical" evidence="5">
    <location>
        <begin position="117"/>
        <end position="135"/>
    </location>
</feature>
<feature type="transmembrane region" description="Helical" evidence="5">
    <location>
        <begin position="280"/>
        <end position="297"/>
    </location>
</feature>
<keyword evidence="4 5" id="KW-0472">Membrane</keyword>
<dbReference type="AlphaFoldDB" id="A0A803QA92"/>
<dbReference type="SMART" id="SM00174">
    <property type="entry name" value="RHO"/>
    <property type="match status" value="1"/>
</dbReference>
<evidence type="ECO:0000256" key="3">
    <source>
        <dbReference type="ARBA" id="ARBA00022989"/>
    </source>
</evidence>
<feature type="transmembrane region" description="Helical" evidence="5">
    <location>
        <begin position="67"/>
        <end position="86"/>
    </location>
</feature>
<dbReference type="SUPFAM" id="SSF103473">
    <property type="entry name" value="MFS general substrate transporter"/>
    <property type="match status" value="1"/>
</dbReference>
<dbReference type="InterPro" id="IPR005225">
    <property type="entry name" value="Small_GTP-bd"/>
</dbReference>
<evidence type="ECO:0008006" key="8">
    <source>
        <dbReference type="Google" id="ProtNLM"/>
    </source>
</evidence>
<keyword evidence="2 5" id="KW-0812">Transmembrane</keyword>
<evidence type="ECO:0000256" key="4">
    <source>
        <dbReference type="ARBA" id="ARBA00023136"/>
    </source>
</evidence>
<feature type="transmembrane region" description="Helical" evidence="5">
    <location>
        <begin position="309"/>
        <end position="328"/>
    </location>
</feature>
<evidence type="ECO:0000256" key="1">
    <source>
        <dbReference type="ARBA" id="ARBA00004141"/>
    </source>
</evidence>
<evidence type="ECO:0000256" key="5">
    <source>
        <dbReference type="SAM" id="Phobius"/>
    </source>
</evidence>
<dbReference type="SMART" id="SM00175">
    <property type="entry name" value="RAB"/>
    <property type="match status" value="1"/>
</dbReference>
<dbReference type="SUPFAM" id="SSF52540">
    <property type="entry name" value="P-loop containing nucleoside triphosphate hydrolases"/>
    <property type="match status" value="1"/>
</dbReference>
<evidence type="ECO:0000256" key="2">
    <source>
        <dbReference type="ARBA" id="ARBA00022692"/>
    </source>
</evidence>
<dbReference type="InterPro" id="IPR036259">
    <property type="entry name" value="MFS_trans_sf"/>
</dbReference>
<dbReference type="EMBL" id="UZAU01000717">
    <property type="status" value="NOT_ANNOTATED_CDS"/>
    <property type="molecule type" value="Genomic_DNA"/>
</dbReference>
<dbReference type="Gramene" id="evm.model.08.1932">
    <property type="protein sequence ID" value="cds.evm.model.08.1932"/>
    <property type="gene ID" value="evm.TU.08.1932"/>
</dbReference>
<feature type="transmembrane region" description="Helical" evidence="5">
    <location>
        <begin position="27"/>
        <end position="47"/>
    </location>
</feature>
<dbReference type="EnsemblPlants" id="evm.model.08.1932">
    <property type="protein sequence ID" value="cds.evm.model.08.1932"/>
    <property type="gene ID" value="evm.TU.08.1932"/>
</dbReference>